<comment type="caution">
    <text evidence="5">The sequence shown here is derived from an EMBL/GenBank/DDBJ whole genome shotgun (WGS) entry which is preliminary data.</text>
</comment>
<feature type="region of interest" description="Disordered" evidence="2">
    <location>
        <begin position="66"/>
        <end position="125"/>
    </location>
</feature>
<gene>
    <name evidence="5" type="ORF">C2E21_6874</name>
</gene>
<protein>
    <recommendedName>
        <fullName evidence="4">GAF domain-containing protein</fullName>
    </recommendedName>
</protein>
<dbReference type="EMBL" id="LHPG02000014">
    <property type="protein sequence ID" value="PRW39282.1"/>
    <property type="molecule type" value="Genomic_DNA"/>
</dbReference>
<feature type="compositionally biased region" description="Low complexity" evidence="2">
    <location>
        <begin position="341"/>
        <end position="352"/>
    </location>
</feature>
<dbReference type="SUPFAM" id="SSF55781">
    <property type="entry name" value="GAF domain-like"/>
    <property type="match status" value="1"/>
</dbReference>
<reference evidence="5 6" key="1">
    <citation type="journal article" date="2018" name="Plant J.">
        <title>Genome sequences of Chlorella sorokiniana UTEX 1602 and Micractinium conductrix SAG 241.80: implications to maltose excretion by a green alga.</title>
        <authorList>
            <person name="Arriola M.B."/>
            <person name="Velmurugan N."/>
            <person name="Zhang Y."/>
            <person name="Plunkett M.H."/>
            <person name="Hondzo H."/>
            <person name="Barney B.M."/>
        </authorList>
    </citation>
    <scope>NUCLEOTIDE SEQUENCE [LARGE SCALE GENOMIC DNA]</scope>
    <source>
        <strain evidence="6">UTEX 1602</strain>
    </source>
</reference>
<evidence type="ECO:0000256" key="3">
    <source>
        <dbReference type="SAM" id="Phobius"/>
    </source>
</evidence>
<evidence type="ECO:0000256" key="2">
    <source>
        <dbReference type="SAM" id="MobiDB-lite"/>
    </source>
</evidence>
<feature type="transmembrane region" description="Helical" evidence="3">
    <location>
        <begin position="588"/>
        <end position="612"/>
    </location>
</feature>
<dbReference type="OrthoDB" id="564823at2759"/>
<accession>A0A2P6TJ94</accession>
<dbReference type="AlphaFoldDB" id="A0A2P6TJ94"/>
<name>A0A2P6TJ94_CHLSO</name>
<evidence type="ECO:0000256" key="1">
    <source>
        <dbReference type="ARBA" id="ARBA00023170"/>
    </source>
</evidence>
<evidence type="ECO:0000313" key="5">
    <source>
        <dbReference type="EMBL" id="PRW39282.1"/>
    </source>
</evidence>
<feature type="compositionally biased region" description="Gly residues" evidence="2">
    <location>
        <begin position="87"/>
        <end position="96"/>
    </location>
</feature>
<feature type="compositionally biased region" description="Low complexity" evidence="2">
    <location>
        <begin position="417"/>
        <end position="428"/>
    </location>
</feature>
<dbReference type="InterPro" id="IPR029016">
    <property type="entry name" value="GAF-like_dom_sf"/>
</dbReference>
<feature type="transmembrane region" description="Helical" evidence="3">
    <location>
        <begin position="500"/>
        <end position="517"/>
    </location>
</feature>
<sequence length="696" mass="70785">MAAAAQPDHESQCMDQLLKELAGSSAGGASSTASGGNPFKAFARRAQLVITGLVHISVLLLPRQPEEGCGGSGPSSAAAGGKAASGSKGGAGGSGAGSSRAGGASSSSNGGGGDPAAELAAAGFPSDGSNFEEWQRVQSLLDRTATGGMDWGNCCVYGITEEGGAVVQPEPPYPVSCTAAYYAAQVKEDAVIANDYENQGPHFADWRALYESGARSMAAAPMYVQQRLVGVLNLASKDPHAFDRSRLVWLLALVLAPFVAALQYTTQALEIDAFVQRIMPPLLEQNYQRNTGARRGSSGGGGGSATGAAGSASAPASSRNGRSARRERADGGDSKGGGSGSSEAAAPAAAAAPAGSDQFAQNAEVLITGAGGARGCGGMGDALAPLTPAGSVGVAPAAAAVPLPAPAAEQPKVLLPRSNSTSSTNSGRSGKGGKAARGSKNQAATVVAANGWAAGAAADAAGAGEPAKQPQQLGIGRAAESFDPASLDPYLSGYDSDLDWGDFFFNLISMCIVYAYFSEAAVAGESQAAIVVSMCIAAIDIVLLALRWLWYEQYITYGGAVLQVFQMYRLVVLPVANTWMSWSLLNKLGIAPSTLVVACIGLAVVALIIAGVQMRFLLHAPLQLASVLFAASSTTEVCGRFFASNTSLGCMGAVSLMQLSLGVFIPGIMCHLLDMRGSPDKPYLPHVQAKRWLLQP</sequence>
<dbReference type="Gene3D" id="3.30.450.40">
    <property type="match status" value="1"/>
</dbReference>
<feature type="transmembrane region" description="Helical" evidence="3">
    <location>
        <begin position="529"/>
        <end position="550"/>
    </location>
</feature>
<feature type="compositionally biased region" description="Low complexity" evidence="2">
    <location>
        <begin position="74"/>
        <end position="86"/>
    </location>
</feature>
<feature type="compositionally biased region" description="Low complexity" evidence="2">
    <location>
        <begin position="306"/>
        <end position="321"/>
    </location>
</feature>
<proteinExistence type="predicted"/>
<feature type="compositionally biased region" description="Low complexity" evidence="2">
    <location>
        <begin position="97"/>
        <end position="108"/>
    </location>
</feature>
<dbReference type="InterPro" id="IPR003018">
    <property type="entry name" value="GAF"/>
</dbReference>
<evidence type="ECO:0000259" key="4">
    <source>
        <dbReference type="SMART" id="SM00065"/>
    </source>
</evidence>
<organism evidence="5 6">
    <name type="scientific">Chlorella sorokiniana</name>
    <name type="common">Freshwater green alga</name>
    <dbReference type="NCBI Taxonomy" id="3076"/>
    <lineage>
        <taxon>Eukaryota</taxon>
        <taxon>Viridiplantae</taxon>
        <taxon>Chlorophyta</taxon>
        <taxon>core chlorophytes</taxon>
        <taxon>Trebouxiophyceae</taxon>
        <taxon>Chlorellales</taxon>
        <taxon>Chlorellaceae</taxon>
        <taxon>Chlorella clade</taxon>
        <taxon>Chlorella</taxon>
    </lineage>
</organism>
<feature type="compositionally biased region" description="Basic and acidic residues" evidence="2">
    <location>
        <begin position="324"/>
        <end position="333"/>
    </location>
</feature>
<keyword evidence="1" id="KW-0675">Receptor</keyword>
<evidence type="ECO:0000313" key="6">
    <source>
        <dbReference type="Proteomes" id="UP000239899"/>
    </source>
</evidence>
<feature type="region of interest" description="Disordered" evidence="2">
    <location>
        <begin position="409"/>
        <end position="439"/>
    </location>
</feature>
<keyword evidence="6" id="KW-1185">Reference proteome</keyword>
<feature type="transmembrane region" description="Helical" evidence="3">
    <location>
        <begin position="655"/>
        <end position="673"/>
    </location>
</feature>
<dbReference type="SMART" id="SM00065">
    <property type="entry name" value="GAF"/>
    <property type="match status" value="1"/>
</dbReference>
<keyword evidence="3" id="KW-1133">Transmembrane helix</keyword>
<keyword evidence="3" id="KW-0472">Membrane</keyword>
<feature type="region of interest" description="Disordered" evidence="2">
    <location>
        <begin position="290"/>
        <end position="352"/>
    </location>
</feature>
<feature type="domain" description="GAF" evidence="4">
    <location>
        <begin position="34"/>
        <end position="273"/>
    </location>
</feature>
<keyword evidence="3" id="KW-0812">Transmembrane</keyword>
<dbReference type="Proteomes" id="UP000239899">
    <property type="component" value="Unassembled WGS sequence"/>
</dbReference>
<dbReference type="Pfam" id="PF01590">
    <property type="entry name" value="GAF"/>
    <property type="match status" value="1"/>
</dbReference>